<reference evidence="1" key="2">
    <citation type="submission" date="2020-11" db="EMBL/GenBank/DDBJ databases">
        <authorList>
            <person name="McCartney M.A."/>
            <person name="Auch B."/>
            <person name="Kono T."/>
            <person name="Mallez S."/>
            <person name="Becker A."/>
            <person name="Gohl D.M."/>
            <person name="Silverstein K.A.T."/>
            <person name="Koren S."/>
            <person name="Bechman K.B."/>
            <person name="Herman A."/>
            <person name="Abrahante J.E."/>
            <person name="Garbe J."/>
        </authorList>
    </citation>
    <scope>NUCLEOTIDE SEQUENCE</scope>
    <source>
        <strain evidence="1">Duluth1</strain>
        <tissue evidence="1">Whole animal</tissue>
    </source>
</reference>
<dbReference type="InterPro" id="IPR051077">
    <property type="entry name" value="Ca-dependent_lectin"/>
</dbReference>
<evidence type="ECO:0008006" key="3">
    <source>
        <dbReference type="Google" id="ProtNLM"/>
    </source>
</evidence>
<proteinExistence type="predicted"/>
<name>A0A9D3YX17_DREPO</name>
<sequence length="212" mass="23789">MEQEIKRLRETAEMQQNTITTFLKTEKSGSTFTRWGRNVCPDSTAPVYKGYIAGKKYNEAGSGSDTICLPDEPTWANYTDGNQDALRGRIYGTEIDINEPSKIFPYNVWEQDVPCVVCLSDKSSVLMFPARANCYKGWSLQYSGYIMANSHVHAGPHNHICVDFQPEFVPNGARNDDQHILYLIEAQCGSLPCPPYVQGRELSCVVCSKNDD</sequence>
<dbReference type="Proteomes" id="UP000828390">
    <property type="component" value="Unassembled WGS sequence"/>
</dbReference>
<dbReference type="GO" id="GO:0005615">
    <property type="term" value="C:extracellular space"/>
    <property type="evidence" value="ECO:0007669"/>
    <property type="project" value="TreeGrafter"/>
</dbReference>
<dbReference type="AlphaFoldDB" id="A0A9D3YX17"/>
<dbReference type="PANTHER" id="PTHR24024">
    <property type="entry name" value="PULMONARY SURFACTANT-ASSOCIATED PROTEIN A"/>
    <property type="match status" value="1"/>
</dbReference>
<protein>
    <recommendedName>
        <fullName evidence="3">Short-chain collagen C4-like</fullName>
    </recommendedName>
</protein>
<dbReference type="PANTHER" id="PTHR24024:SF18">
    <property type="entry name" value="SHORT-CHAIN COLLAGEN C4-LIKE"/>
    <property type="match status" value="1"/>
</dbReference>
<comment type="caution">
    <text evidence="1">The sequence shown here is derived from an EMBL/GenBank/DDBJ whole genome shotgun (WGS) entry which is preliminary data.</text>
</comment>
<organism evidence="1 2">
    <name type="scientific">Dreissena polymorpha</name>
    <name type="common">Zebra mussel</name>
    <name type="synonym">Mytilus polymorpha</name>
    <dbReference type="NCBI Taxonomy" id="45954"/>
    <lineage>
        <taxon>Eukaryota</taxon>
        <taxon>Metazoa</taxon>
        <taxon>Spiralia</taxon>
        <taxon>Lophotrochozoa</taxon>
        <taxon>Mollusca</taxon>
        <taxon>Bivalvia</taxon>
        <taxon>Autobranchia</taxon>
        <taxon>Heteroconchia</taxon>
        <taxon>Euheterodonta</taxon>
        <taxon>Imparidentia</taxon>
        <taxon>Neoheterodontei</taxon>
        <taxon>Myida</taxon>
        <taxon>Dreissenoidea</taxon>
        <taxon>Dreissenidae</taxon>
        <taxon>Dreissena</taxon>
    </lineage>
</organism>
<evidence type="ECO:0000313" key="2">
    <source>
        <dbReference type="Proteomes" id="UP000828390"/>
    </source>
</evidence>
<reference evidence="1" key="1">
    <citation type="journal article" date="2019" name="bioRxiv">
        <title>The Genome of the Zebra Mussel, Dreissena polymorpha: A Resource for Invasive Species Research.</title>
        <authorList>
            <person name="McCartney M.A."/>
            <person name="Auch B."/>
            <person name="Kono T."/>
            <person name="Mallez S."/>
            <person name="Zhang Y."/>
            <person name="Obille A."/>
            <person name="Becker A."/>
            <person name="Abrahante J.E."/>
            <person name="Garbe J."/>
            <person name="Badalamenti J.P."/>
            <person name="Herman A."/>
            <person name="Mangelson H."/>
            <person name="Liachko I."/>
            <person name="Sullivan S."/>
            <person name="Sone E.D."/>
            <person name="Koren S."/>
            <person name="Silverstein K.A.T."/>
            <person name="Beckman K.B."/>
            <person name="Gohl D.M."/>
        </authorList>
    </citation>
    <scope>NUCLEOTIDE SEQUENCE</scope>
    <source>
        <strain evidence="1">Duluth1</strain>
        <tissue evidence="1">Whole animal</tissue>
    </source>
</reference>
<keyword evidence="2" id="KW-1185">Reference proteome</keyword>
<gene>
    <name evidence="1" type="ORF">DPMN_068374</name>
</gene>
<accession>A0A9D3YX17</accession>
<dbReference type="EMBL" id="JAIWYP010000014">
    <property type="protein sequence ID" value="KAH3708915.1"/>
    <property type="molecule type" value="Genomic_DNA"/>
</dbReference>
<evidence type="ECO:0000313" key="1">
    <source>
        <dbReference type="EMBL" id="KAH3708915.1"/>
    </source>
</evidence>